<accession>R7UP50</accession>
<dbReference type="EMBL" id="AMQN01001364">
    <property type="status" value="NOT_ANNOTATED_CDS"/>
    <property type="molecule type" value="Genomic_DNA"/>
</dbReference>
<keyword evidence="4" id="KW-1185">Reference proteome</keyword>
<feature type="non-terminal residue" evidence="2">
    <location>
        <position position="100"/>
    </location>
</feature>
<evidence type="ECO:0000256" key="1">
    <source>
        <dbReference type="SAM" id="MobiDB-lite"/>
    </source>
</evidence>
<name>R7UP50_CAPTE</name>
<feature type="region of interest" description="Disordered" evidence="1">
    <location>
        <begin position="61"/>
        <end position="100"/>
    </location>
</feature>
<dbReference type="EnsemblMetazoa" id="CapteT214668">
    <property type="protein sequence ID" value="CapteP214668"/>
    <property type="gene ID" value="CapteG214668"/>
</dbReference>
<gene>
    <name evidence="2" type="ORF">CAPTEDRAFT_214668</name>
</gene>
<feature type="region of interest" description="Disordered" evidence="1">
    <location>
        <begin position="1"/>
        <end position="37"/>
    </location>
</feature>
<reference evidence="3" key="3">
    <citation type="submission" date="2015-06" db="UniProtKB">
        <authorList>
            <consortium name="EnsemblMetazoa"/>
        </authorList>
    </citation>
    <scope>IDENTIFICATION</scope>
</reference>
<organism evidence="2">
    <name type="scientific">Capitella teleta</name>
    <name type="common">Polychaete worm</name>
    <dbReference type="NCBI Taxonomy" id="283909"/>
    <lineage>
        <taxon>Eukaryota</taxon>
        <taxon>Metazoa</taxon>
        <taxon>Spiralia</taxon>
        <taxon>Lophotrochozoa</taxon>
        <taxon>Annelida</taxon>
        <taxon>Polychaeta</taxon>
        <taxon>Sedentaria</taxon>
        <taxon>Scolecida</taxon>
        <taxon>Capitellidae</taxon>
        <taxon>Capitella</taxon>
    </lineage>
</organism>
<evidence type="ECO:0000313" key="4">
    <source>
        <dbReference type="Proteomes" id="UP000014760"/>
    </source>
</evidence>
<proteinExistence type="predicted"/>
<dbReference type="EMBL" id="KB301771">
    <property type="protein sequence ID" value="ELU05166.1"/>
    <property type="molecule type" value="Genomic_DNA"/>
</dbReference>
<reference evidence="4" key="1">
    <citation type="submission" date="2012-12" db="EMBL/GenBank/DDBJ databases">
        <authorList>
            <person name="Hellsten U."/>
            <person name="Grimwood J."/>
            <person name="Chapman J.A."/>
            <person name="Shapiro H."/>
            <person name="Aerts A."/>
            <person name="Otillar R.P."/>
            <person name="Terry A.Y."/>
            <person name="Boore J.L."/>
            <person name="Simakov O."/>
            <person name="Marletaz F."/>
            <person name="Cho S.-J."/>
            <person name="Edsinger-Gonzales E."/>
            <person name="Havlak P."/>
            <person name="Kuo D.-H."/>
            <person name="Larsson T."/>
            <person name="Lv J."/>
            <person name="Arendt D."/>
            <person name="Savage R."/>
            <person name="Osoegawa K."/>
            <person name="de Jong P."/>
            <person name="Lindberg D.R."/>
            <person name="Seaver E.C."/>
            <person name="Weisblat D.A."/>
            <person name="Putnam N.H."/>
            <person name="Grigoriev I.V."/>
            <person name="Rokhsar D.S."/>
        </authorList>
    </citation>
    <scope>NUCLEOTIDE SEQUENCE</scope>
    <source>
        <strain evidence="4">I ESC-2004</strain>
    </source>
</reference>
<protein>
    <submittedName>
        <fullName evidence="2 3">Uncharacterized protein</fullName>
    </submittedName>
</protein>
<reference evidence="2 4" key="2">
    <citation type="journal article" date="2013" name="Nature">
        <title>Insights into bilaterian evolution from three spiralian genomes.</title>
        <authorList>
            <person name="Simakov O."/>
            <person name="Marletaz F."/>
            <person name="Cho S.J."/>
            <person name="Edsinger-Gonzales E."/>
            <person name="Havlak P."/>
            <person name="Hellsten U."/>
            <person name="Kuo D.H."/>
            <person name="Larsson T."/>
            <person name="Lv J."/>
            <person name="Arendt D."/>
            <person name="Savage R."/>
            <person name="Osoegawa K."/>
            <person name="de Jong P."/>
            <person name="Grimwood J."/>
            <person name="Chapman J.A."/>
            <person name="Shapiro H."/>
            <person name="Aerts A."/>
            <person name="Otillar R.P."/>
            <person name="Terry A.Y."/>
            <person name="Boore J.L."/>
            <person name="Grigoriev I.V."/>
            <person name="Lindberg D.R."/>
            <person name="Seaver E.C."/>
            <person name="Weisblat D.A."/>
            <person name="Putnam N.H."/>
            <person name="Rokhsar D.S."/>
        </authorList>
    </citation>
    <scope>NUCLEOTIDE SEQUENCE</scope>
    <source>
        <strain evidence="2 4">I ESC-2004</strain>
    </source>
</reference>
<dbReference type="Proteomes" id="UP000014760">
    <property type="component" value="Unassembled WGS sequence"/>
</dbReference>
<dbReference type="HOGENOM" id="CLU_2313079_0_0_1"/>
<feature type="compositionally biased region" description="Basic residues" evidence="1">
    <location>
        <begin position="85"/>
        <end position="100"/>
    </location>
</feature>
<evidence type="ECO:0000313" key="2">
    <source>
        <dbReference type="EMBL" id="ELU05166.1"/>
    </source>
</evidence>
<sequence length="100" mass="11262">MAEMVVDEWRCSREDESTDDGDSTGSSGSDDELWIQQQQQQQQLSCRLVGYACGTRFVGSSPAEIRLPPPPPHARVGTREVQAASRRRARSLSWKFKHTQ</sequence>
<evidence type="ECO:0000313" key="3">
    <source>
        <dbReference type="EnsemblMetazoa" id="CapteP214668"/>
    </source>
</evidence>
<dbReference type="AlphaFoldDB" id="R7UP50"/>